<dbReference type="InterPro" id="IPR036188">
    <property type="entry name" value="FAD/NAD-bd_sf"/>
</dbReference>
<feature type="chain" id="PRO_5042862807" description="FAD-binding domain-containing protein" evidence="5">
    <location>
        <begin position="20"/>
        <end position="427"/>
    </location>
</feature>
<reference evidence="7 8" key="1">
    <citation type="submission" date="2023-11" db="EMBL/GenBank/DDBJ databases">
        <title>An acidophilic fungus is an integral part of prey digestion in a carnivorous sundew plant.</title>
        <authorList>
            <person name="Tsai I.J."/>
        </authorList>
    </citation>
    <scope>NUCLEOTIDE SEQUENCE [LARGE SCALE GENOMIC DNA]</scope>
    <source>
        <strain evidence="7">169a</strain>
    </source>
</reference>
<keyword evidence="4" id="KW-1133">Transmembrane helix</keyword>
<sequence>MSKLNILIVGASIAGPTAAYWFAKAGANVTVIERFPQLRTAGQQIDIRSVGVSVMRKMDGMEEAVRRNLAPMEGMQLVRGDGRPIATMNKTGDAEQQSLVSEFEIFRGDLSRIMYDMTKDQVMYVFNEQVTAMHHSADGPITVDFLNGHPTTVYDLVVACDGATSRTRAIGFDCAVRDHVVSNHYWAAFFSIKDDLLKGSLMGQAYTTIGGRFLAIGPDPTGINRVTLQSMHPPTKTEKDTTRPFREASKAGITALKTHVAERFAGSGWQWEQIEKGMMATEDFYASESVQVHMPSLSKGHFVLVGDAGYAGGPTGMGTSLAMAGAYLLAGEIATHKTNLSAGLQAYEDRMRPILKDLQKPPPGVTTAMAPQTAWGICVRNWILWGVTCVMAMGPAFSWIGALFGTAFAGAEKYDIPDYEWEVSSSS</sequence>
<evidence type="ECO:0000259" key="6">
    <source>
        <dbReference type="Pfam" id="PF01494"/>
    </source>
</evidence>
<evidence type="ECO:0000256" key="5">
    <source>
        <dbReference type="SAM" id="SignalP"/>
    </source>
</evidence>
<dbReference type="Pfam" id="PF01494">
    <property type="entry name" value="FAD_binding_3"/>
    <property type="match status" value="1"/>
</dbReference>
<dbReference type="AlphaFoldDB" id="A0AAQ3LWP3"/>
<dbReference type="Gene3D" id="3.30.9.10">
    <property type="entry name" value="D-Amino Acid Oxidase, subunit A, domain 2"/>
    <property type="match status" value="1"/>
</dbReference>
<dbReference type="GO" id="GO:0016491">
    <property type="term" value="F:oxidoreductase activity"/>
    <property type="evidence" value="ECO:0007669"/>
    <property type="project" value="UniProtKB-KW"/>
</dbReference>
<dbReference type="PANTHER" id="PTHR46865">
    <property type="entry name" value="OXIDOREDUCTASE-RELATED"/>
    <property type="match status" value="1"/>
</dbReference>
<keyword evidence="4" id="KW-0472">Membrane</keyword>
<keyword evidence="4" id="KW-0812">Transmembrane</keyword>
<feature type="domain" description="FAD-binding" evidence="6">
    <location>
        <begin position="4"/>
        <end position="357"/>
    </location>
</feature>
<dbReference type="InterPro" id="IPR051704">
    <property type="entry name" value="FAD_aromatic-hydroxylase"/>
</dbReference>
<keyword evidence="1" id="KW-0285">Flavoprotein</keyword>
<keyword evidence="5" id="KW-0732">Signal</keyword>
<dbReference type="Gene3D" id="3.50.50.60">
    <property type="entry name" value="FAD/NAD(P)-binding domain"/>
    <property type="match status" value="1"/>
</dbReference>
<evidence type="ECO:0000256" key="3">
    <source>
        <dbReference type="ARBA" id="ARBA00023002"/>
    </source>
</evidence>
<organism evidence="7 8">
    <name type="scientific">Acrodontium crateriforme</name>
    <dbReference type="NCBI Taxonomy" id="150365"/>
    <lineage>
        <taxon>Eukaryota</taxon>
        <taxon>Fungi</taxon>
        <taxon>Dikarya</taxon>
        <taxon>Ascomycota</taxon>
        <taxon>Pezizomycotina</taxon>
        <taxon>Dothideomycetes</taxon>
        <taxon>Dothideomycetidae</taxon>
        <taxon>Mycosphaerellales</taxon>
        <taxon>Teratosphaeriaceae</taxon>
        <taxon>Acrodontium</taxon>
    </lineage>
</organism>
<protein>
    <recommendedName>
        <fullName evidence="6">FAD-binding domain-containing protein</fullName>
    </recommendedName>
</protein>
<dbReference type="EMBL" id="CP138580">
    <property type="protein sequence ID" value="WPG97234.1"/>
    <property type="molecule type" value="Genomic_DNA"/>
</dbReference>
<evidence type="ECO:0000256" key="2">
    <source>
        <dbReference type="ARBA" id="ARBA00022827"/>
    </source>
</evidence>
<dbReference type="PANTHER" id="PTHR46865:SF2">
    <property type="entry name" value="MONOOXYGENASE"/>
    <property type="match status" value="1"/>
</dbReference>
<keyword evidence="2" id="KW-0274">FAD</keyword>
<gene>
    <name evidence="7" type="ORF">R9X50_00000600</name>
</gene>
<feature type="signal peptide" evidence="5">
    <location>
        <begin position="1"/>
        <end position="19"/>
    </location>
</feature>
<dbReference type="Proteomes" id="UP001303373">
    <property type="component" value="Chromosome 1"/>
</dbReference>
<name>A0AAQ3LWP3_9PEZI</name>
<evidence type="ECO:0000313" key="8">
    <source>
        <dbReference type="Proteomes" id="UP001303373"/>
    </source>
</evidence>
<feature type="transmembrane region" description="Helical" evidence="4">
    <location>
        <begin position="382"/>
        <end position="404"/>
    </location>
</feature>
<accession>A0AAQ3LWP3</accession>
<dbReference type="SUPFAM" id="SSF51905">
    <property type="entry name" value="FAD/NAD(P)-binding domain"/>
    <property type="match status" value="1"/>
</dbReference>
<evidence type="ECO:0000256" key="1">
    <source>
        <dbReference type="ARBA" id="ARBA00022630"/>
    </source>
</evidence>
<keyword evidence="3" id="KW-0560">Oxidoreductase</keyword>
<dbReference type="PRINTS" id="PR00420">
    <property type="entry name" value="RNGMNOXGNASE"/>
</dbReference>
<evidence type="ECO:0000256" key="4">
    <source>
        <dbReference type="SAM" id="Phobius"/>
    </source>
</evidence>
<proteinExistence type="predicted"/>
<evidence type="ECO:0000313" key="7">
    <source>
        <dbReference type="EMBL" id="WPG97234.1"/>
    </source>
</evidence>
<dbReference type="GO" id="GO:0071949">
    <property type="term" value="F:FAD binding"/>
    <property type="evidence" value="ECO:0007669"/>
    <property type="project" value="InterPro"/>
</dbReference>
<dbReference type="InterPro" id="IPR002938">
    <property type="entry name" value="FAD-bd"/>
</dbReference>
<keyword evidence="8" id="KW-1185">Reference proteome</keyword>